<feature type="compositionally biased region" description="Basic and acidic residues" evidence="2">
    <location>
        <begin position="74"/>
        <end position="87"/>
    </location>
</feature>
<dbReference type="EMBL" id="BRYA01000250">
    <property type="protein sequence ID" value="GMI45500.1"/>
    <property type="molecule type" value="Genomic_DNA"/>
</dbReference>
<evidence type="ECO:0000256" key="1">
    <source>
        <dbReference type="ARBA" id="ARBA00006832"/>
    </source>
</evidence>
<dbReference type="GO" id="GO:0005634">
    <property type="term" value="C:nucleus"/>
    <property type="evidence" value="ECO:0007669"/>
    <property type="project" value="TreeGrafter"/>
</dbReference>
<feature type="compositionally biased region" description="Basic residues" evidence="2">
    <location>
        <begin position="252"/>
        <end position="261"/>
    </location>
</feature>
<evidence type="ECO:0000259" key="3">
    <source>
        <dbReference type="SMART" id="SM00993"/>
    </source>
</evidence>
<dbReference type="Pfam" id="PF08265">
    <property type="entry name" value="YL1_C"/>
    <property type="match status" value="1"/>
</dbReference>
<gene>
    <name evidence="4" type="ORF">TrCOL_g3016</name>
</gene>
<evidence type="ECO:0000313" key="5">
    <source>
        <dbReference type="Proteomes" id="UP001165065"/>
    </source>
</evidence>
<dbReference type="Pfam" id="PF05764">
    <property type="entry name" value="YL1"/>
    <property type="match status" value="1"/>
</dbReference>
<dbReference type="AlphaFoldDB" id="A0A9W7GI02"/>
<organism evidence="4 5">
    <name type="scientific">Triparma columacea</name>
    <dbReference type="NCBI Taxonomy" id="722753"/>
    <lineage>
        <taxon>Eukaryota</taxon>
        <taxon>Sar</taxon>
        <taxon>Stramenopiles</taxon>
        <taxon>Ochrophyta</taxon>
        <taxon>Bolidophyceae</taxon>
        <taxon>Parmales</taxon>
        <taxon>Triparmaceae</taxon>
        <taxon>Triparma</taxon>
    </lineage>
</organism>
<feature type="compositionally biased region" description="Low complexity" evidence="2">
    <location>
        <begin position="1"/>
        <end position="16"/>
    </location>
</feature>
<sequence length="443" mass="48715">MPQSTHTSSTPPSASSLDVLGIESATALDVDEASVSSGSESDASSLASYVAPIENSVTMKRAKRNNAGANLKTEIARYKGEEKRDNADGDDEEFWNQDFFKSDDEDFSEGDLSEEDRVDKYDSDFNDSEASDDEVASEDEEEETGKRKNVYSDPGGTKKRRKYKAQPMIGKRLPPSKTAGTGVNRGLTLGSATSTTGVLSASELLLRKEATARAQSEYLASQGITAAELKRRREEEKSVTKIKQAVVSDMKTRKKDGRRGRASPEKGKQGSPLKNKAEKKKKKERVAPVITQEELLAECVLVTEPENKKWLLGRRRMTDANADVISAAKRNDLTDVSKRFTSKGKIGVGGQGMFNCITFPKVDDVPDILKRSVKTEDIKERYTQGRTKDLKCAVTGGMARYWDPMTKMGYKDKEAFQILREKYGKGNLSVGTLSSGGRAGKKR</sequence>
<evidence type="ECO:0000256" key="2">
    <source>
        <dbReference type="SAM" id="MobiDB-lite"/>
    </source>
</evidence>
<dbReference type="SMART" id="SM00993">
    <property type="entry name" value="YL1_C"/>
    <property type="match status" value="1"/>
</dbReference>
<comment type="caution">
    <text evidence="4">The sequence shown here is derived from an EMBL/GenBank/DDBJ whole genome shotgun (WGS) entry which is preliminary data.</text>
</comment>
<feature type="region of interest" description="Disordered" evidence="2">
    <location>
        <begin position="1"/>
        <end position="20"/>
    </location>
</feature>
<comment type="similarity">
    <text evidence="1">Belongs to the VPS72/YL1 family.</text>
</comment>
<feature type="region of interest" description="Disordered" evidence="2">
    <location>
        <begin position="216"/>
        <end position="285"/>
    </location>
</feature>
<feature type="domain" description="Vps72/YL1 C-terminal" evidence="3">
    <location>
        <begin position="390"/>
        <end position="419"/>
    </location>
</feature>
<dbReference type="Proteomes" id="UP001165065">
    <property type="component" value="Unassembled WGS sequence"/>
</dbReference>
<dbReference type="InterPro" id="IPR046757">
    <property type="entry name" value="YL1_N"/>
</dbReference>
<feature type="compositionally biased region" description="Acidic residues" evidence="2">
    <location>
        <begin position="103"/>
        <end position="114"/>
    </location>
</feature>
<protein>
    <recommendedName>
        <fullName evidence="3">Vps72/YL1 C-terminal domain-containing protein</fullName>
    </recommendedName>
</protein>
<accession>A0A9W7GI02</accession>
<feature type="compositionally biased region" description="Basic and acidic residues" evidence="2">
    <location>
        <begin position="228"/>
        <end position="239"/>
    </location>
</feature>
<dbReference type="PANTHER" id="PTHR13275:SF4">
    <property type="entry name" value="VACUOLAR PROTEIN SORTING-ASSOCIATED PROTEIN 72 HOMOLOG"/>
    <property type="match status" value="1"/>
</dbReference>
<evidence type="ECO:0000313" key="4">
    <source>
        <dbReference type="EMBL" id="GMI45500.1"/>
    </source>
</evidence>
<dbReference type="PANTHER" id="PTHR13275">
    <property type="entry name" value="YL-1 PROTEIN TRANSCRIPTION FACTOR-LIKE 1"/>
    <property type="match status" value="1"/>
</dbReference>
<dbReference type="InterPro" id="IPR013272">
    <property type="entry name" value="Vps72/YL1_C"/>
</dbReference>
<proteinExistence type="inferred from homology"/>
<dbReference type="OrthoDB" id="49520at2759"/>
<name>A0A9W7GI02_9STRA</name>
<feature type="compositionally biased region" description="Acidic residues" evidence="2">
    <location>
        <begin position="124"/>
        <end position="143"/>
    </location>
</feature>
<keyword evidence="5" id="KW-1185">Reference proteome</keyword>
<reference evidence="5" key="1">
    <citation type="journal article" date="2023" name="Commun. Biol.">
        <title>Genome analysis of Parmales, the sister group of diatoms, reveals the evolutionary specialization of diatoms from phago-mixotrophs to photoautotrophs.</title>
        <authorList>
            <person name="Ban H."/>
            <person name="Sato S."/>
            <person name="Yoshikawa S."/>
            <person name="Yamada K."/>
            <person name="Nakamura Y."/>
            <person name="Ichinomiya M."/>
            <person name="Sato N."/>
            <person name="Blanc-Mathieu R."/>
            <person name="Endo H."/>
            <person name="Kuwata A."/>
            <person name="Ogata H."/>
        </authorList>
    </citation>
    <scope>NUCLEOTIDE SEQUENCE [LARGE SCALE GENOMIC DNA]</scope>
</reference>
<feature type="region of interest" description="Disordered" evidence="2">
    <location>
        <begin position="51"/>
        <end position="194"/>
    </location>
</feature>